<proteinExistence type="predicted"/>
<name>A0AB35T8A4_RUBRA</name>
<accession>A0AB35T8A4</accession>
<dbReference type="AlphaFoldDB" id="A0AB35T8A4"/>
<dbReference type="Pfam" id="PF00188">
    <property type="entry name" value="CAP"/>
    <property type="match status" value="1"/>
</dbReference>
<gene>
    <name evidence="6" type="ORF">SIL72_14235</name>
</gene>
<evidence type="ECO:0000256" key="1">
    <source>
        <dbReference type="SAM" id="MobiDB-lite"/>
    </source>
</evidence>
<feature type="domain" description="Transglycosylase SLT" evidence="5">
    <location>
        <begin position="129"/>
        <end position="175"/>
    </location>
</feature>
<feature type="region of interest" description="Disordered" evidence="1">
    <location>
        <begin position="56"/>
        <end position="80"/>
    </location>
</feature>
<dbReference type="PANTHER" id="PTHR31157">
    <property type="entry name" value="SCP DOMAIN-CONTAINING PROTEIN"/>
    <property type="match status" value="1"/>
</dbReference>
<dbReference type="CDD" id="cd05379">
    <property type="entry name" value="CAP_bacterial"/>
    <property type="match status" value="1"/>
</dbReference>
<feature type="transmembrane region" description="Helical" evidence="2">
    <location>
        <begin position="24"/>
        <end position="50"/>
    </location>
</feature>
<dbReference type="Gene3D" id="2.70.70.10">
    <property type="entry name" value="Glucose Permease (Domain IIA)"/>
    <property type="match status" value="1"/>
</dbReference>
<evidence type="ECO:0000259" key="3">
    <source>
        <dbReference type="Pfam" id="PF00188"/>
    </source>
</evidence>
<dbReference type="PANTHER" id="PTHR31157:SF1">
    <property type="entry name" value="SCP DOMAIN-CONTAINING PROTEIN"/>
    <property type="match status" value="1"/>
</dbReference>
<dbReference type="Pfam" id="PF01551">
    <property type="entry name" value="Peptidase_M23"/>
    <property type="match status" value="1"/>
</dbReference>
<feature type="domain" description="SCP" evidence="3">
    <location>
        <begin position="255"/>
        <end position="383"/>
    </location>
</feature>
<dbReference type="SUPFAM" id="SSF51261">
    <property type="entry name" value="Duplicated hybrid motif"/>
    <property type="match status" value="1"/>
</dbReference>
<protein>
    <submittedName>
        <fullName evidence="6">Peptidoglycan DD-metalloendopeptidase family protein</fullName>
    </submittedName>
</protein>
<keyword evidence="2" id="KW-0812">Transmembrane</keyword>
<dbReference type="Pfam" id="PF13406">
    <property type="entry name" value="SLT_2"/>
    <property type="match status" value="1"/>
</dbReference>
<evidence type="ECO:0000256" key="2">
    <source>
        <dbReference type="SAM" id="Phobius"/>
    </source>
</evidence>
<feature type="domain" description="M23ase beta-sheet core" evidence="4">
    <location>
        <begin position="442"/>
        <end position="551"/>
    </location>
</feature>
<sequence length="793" mass="82562">MPAVGVALKVGAVILGSRRGRRMVLAIIAGVLLSFAIVVMTLVSSVGAVATVCQRESEQGAPPSSPTSYVSQEPSGEAVSDIPSDYLSIYRSAAEEYGLDWAVLAAVGKIETDHGRFDAPGVMSGENSSGAGGPMQFLASTWASVGVDGNGDGVKDRYDPEDAIPGAANYLKLEGAPEDYQSALFAYNHAQWYVDDVLAQAEEYRAADEGEAEMAATPATIPILGLGLTPAYAAESGTVGNPDETAYSEEELGALDLINAYRRDNGLGELQLSDRISSASVHYAHDMAKYDAYGVPEAHITGPSDYYPEGADLVTRMNTEGYTASSYGENIAAGQESAGEVFEAWRNSPPHNAMMLNGEMNVIGIGLVENSQTSYGEFWATNFGSDPDDTTRPVSEAGVDAAGTFETEGGSVQGNSKAIFPLPEEFLDSYEDTWGAARGHGGHEGTDMFALDGTPIYSITSGTVVASSGSDSQGWNELGGWTTMVEASESVGPIQAGDMLYYAHQVEPSPVSPGETVEAGDVIGHVGSTGEGPPGTLLQPASRGQHLHLGWYDPSGSRAEAASGAMNPYPLLEWLRESGGVATGNEAAPSAPVVAAVELPSYCTPFVALGLVANPSYAATTGTPVDSPGDGEGASPTSLGSGSAEELLNDPNFEASSSAIGDLEGGVVDENLVSVLQAITARHAIYVSVFKTGHPYGATLPANLGGGYNSHYYGLTADISEVDGEPVAGNGTDPDVVDIGRIVYSIPIESRPDEVIGPTDWTAEIGYDREDGFITDIGFTDAHYDHIHLGQSP</sequence>
<feature type="region of interest" description="Disordered" evidence="1">
    <location>
        <begin position="622"/>
        <end position="648"/>
    </location>
</feature>
<evidence type="ECO:0000313" key="6">
    <source>
        <dbReference type="EMBL" id="MDX5895182.1"/>
    </source>
</evidence>
<dbReference type="Gene3D" id="3.40.33.10">
    <property type="entry name" value="CAP"/>
    <property type="match status" value="1"/>
</dbReference>
<dbReference type="InterPro" id="IPR023346">
    <property type="entry name" value="Lysozyme-like_dom_sf"/>
</dbReference>
<evidence type="ECO:0000259" key="4">
    <source>
        <dbReference type="Pfam" id="PF01551"/>
    </source>
</evidence>
<dbReference type="CDD" id="cd13399">
    <property type="entry name" value="Slt35-like"/>
    <property type="match status" value="1"/>
</dbReference>
<dbReference type="SUPFAM" id="SSF55797">
    <property type="entry name" value="PR-1-like"/>
    <property type="match status" value="1"/>
</dbReference>
<organism evidence="6 7">
    <name type="scientific">Rubrobacter radiotolerans</name>
    <name type="common">Arthrobacter radiotolerans</name>
    <dbReference type="NCBI Taxonomy" id="42256"/>
    <lineage>
        <taxon>Bacteria</taxon>
        <taxon>Bacillati</taxon>
        <taxon>Actinomycetota</taxon>
        <taxon>Rubrobacteria</taxon>
        <taxon>Rubrobacterales</taxon>
        <taxon>Rubrobacteraceae</taxon>
        <taxon>Rubrobacter</taxon>
    </lineage>
</organism>
<dbReference type="SUPFAM" id="SSF53955">
    <property type="entry name" value="Lysozyme-like"/>
    <property type="match status" value="1"/>
</dbReference>
<keyword evidence="2" id="KW-1133">Transmembrane helix</keyword>
<dbReference type="InterPro" id="IPR014044">
    <property type="entry name" value="CAP_dom"/>
</dbReference>
<dbReference type="InterPro" id="IPR011055">
    <property type="entry name" value="Dup_hybrid_motif"/>
</dbReference>
<evidence type="ECO:0000313" key="7">
    <source>
        <dbReference type="Proteomes" id="UP001281130"/>
    </source>
</evidence>
<keyword evidence="2" id="KW-0472">Membrane</keyword>
<dbReference type="InterPro" id="IPR016047">
    <property type="entry name" value="M23ase_b-sheet_dom"/>
</dbReference>
<comment type="caution">
    <text evidence="6">The sequence shown here is derived from an EMBL/GenBank/DDBJ whole genome shotgun (WGS) entry which is preliminary data.</text>
</comment>
<dbReference type="InterPro" id="IPR031304">
    <property type="entry name" value="SLT_2"/>
</dbReference>
<dbReference type="CDD" id="cd12797">
    <property type="entry name" value="M23_peptidase"/>
    <property type="match status" value="1"/>
</dbReference>
<reference evidence="6" key="1">
    <citation type="submission" date="2023-11" db="EMBL/GenBank/DDBJ databases">
        <title>MicrobeMod: A computational toolkit for identifying prokaryotic methylation and restriction-modification with nanopore sequencing.</title>
        <authorList>
            <person name="Crits-Christoph A."/>
            <person name="Kang S.C."/>
            <person name="Lee H."/>
            <person name="Ostrov N."/>
        </authorList>
    </citation>
    <scope>NUCLEOTIDE SEQUENCE</scope>
    <source>
        <strain evidence="6">ATCC 51242</strain>
    </source>
</reference>
<dbReference type="InterPro" id="IPR035940">
    <property type="entry name" value="CAP_sf"/>
</dbReference>
<dbReference type="Gene3D" id="1.10.530.10">
    <property type="match status" value="1"/>
</dbReference>
<dbReference type="Proteomes" id="UP001281130">
    <property type="component" value="Unassembled WGS sequence"/>
</dbReference>
<dbReference type="EMBL" id="JAWXXX010000001">
    <property type="protein sequence ID" value="MDX5895182.1"/>
    <property type="molecule type" value="Genomic_DNA"/>
</dbReference>
<evidence type="ECO:0000259" key="5">
    <source>
        <dbReference type="Pfam" id="PF13406"/>
    </source>
</evidence>
<dbReference type="RefSeq" id="WP_143534055.1">
    <property type="nucleotide sequence ID" value="NZ_JAWXXX010000001.1"/>
</dbReference>